<dbReference type="GeneID" id="54626700"/>
<gene>
    <name evidence="2" type="primary">orf250</name>
</gene>
<reference evidence="2" key="1">
    <citation type="submission" date="2019-11" db="EMBL/GenBank/DDBJ databases">
        <title>The Chloroplast Genome of the Green Alga Aphanochaete confervicola.</title>
        <authorList>
            <person name="Liu B."/>
        </authorList>
    </citation>
    <scope>NUCLEOTIDE SEQUENCE</scope>
</reference>
<name>A0A6H1XE00_9CHLO</name>
<proteinExistence type="predicted"/>
<evidence type="ECO:0000259" key="1">
    <source>
        <dbReference type="Pfam" id="PF00961"/>
    </source>
</evidence>
<dbReference type="InterPro" id="IPR027434">
    <property type="entry name" value="Homing_endonucl"/>
</dbReference>
<dbReference type="Pfam" id="PF00961">
    <property type="entry name" value="LAGLIDADG_1"/>
    <property type="match status" value="1"/>
</dbReference>
<dbReference type="EMBL" id="MN659373">
    <property type="protein sequence ID" value="QJA13881.1"/>
    <property type="molecule type" value="Genomic_DNA"/>
</dbReference>
<keyword evidence="2" id="KW-0150">Chloroplast</keyword>
<dbReference type="RefSeq" id="YP_009774612.1">
    <property type="nucleotide sequence ID" value="NC_047441.1"/>
</dbReference>
<sequence length="250" mass="29208">MNINQTYVLNFSANRQDSWNEYLAGLIDGDGSLLVSKKGYPRLEITMDSRDKNALEDVQQKLGGFVRSRSGAKAYRYRLHNKVGILGLIQRINGRLRNSQRVPQLQKICHLYNIAYKEPSPLTRDSAWFAGFFDADGTVGYSIKRGYPQLVISVSNKYEIDLLPFREVFGGFVRKDSATNSYKWDIYSQKDILLFSDYLLQNFAQSHKKKKLFMVKQFYVLKKNKAYSQKASFLLQEEWRLFEREWGMFE</sequence>
<keyword evidence="2" id="KW-0934">Plastid</keyword>
<dbReference type="GO" id="GO:0004519">
    <property type="term" value="F:endonuclease activity"/>
    <property type="evidence" value="ECO:0007669"/>
    <property type="project" value="UniProtKB-KW"/>
</dbReference>
<dbReference type="PANTHER" id="PTHR37520">
    <property type="entry name" value="INTRON-ENCODED DNA ENDONUCLEASE AI2A-RELATED"/>
    <property type="match status" value="1"/>
</dbReference>
<keyword evidence="2" id="KW-0540">Nuclease</keyword>
<dbReference type="PANTHER" id="PTHR37520:SF1">
    <property type="entry name" value="INTRON-ENCODED DNA ENDONUCLEASE AI2A-RELATED"/>
    <property type="match status" value="1"/>
</dbReference>
<feature type="domain" description="Homing endonuclease LAGLIDADG" evidence="1">
    <location>
        <begin position="23"/>
        <end position="109"/>
    </location>
</feature>
<geneLocation type="chloroplast" evidence="2"/>
<keyword evidence="2" id="KW-0378">Hydrolase</keyword>
<dbReference type="SUPFAM" id="SSF55608">
    <property type="entry name" value="Homing endonucleases"/>
    <property type="match status" value="2"/>
</dbReference>
<protein>
    <submittedName>
        <fullName evidence="2">Putative LAGLIDADG homing endonuclease</fullName>
    </submittedName>
</protein>
<dbReference type="Gene3D" id="3.10.28.10">
    <property type="entry name" value="Homing endonucleases"/>
    <property type="match status" value="2"/>
</dbReference>
<evidence type="ECO:0000313" key="2">
    <source>
        <dbReference type="EMBL" id="QJA13881.1"/>
    </source>
</evidence>
<keyword evidence="2" id="KW-0255">Endonuclease</keyword>
<accession>A0A6H1XE00</accession>
<organism evidence="2">
    <name type="scientific">Aphanochaete confervicola</name>
    <dbReference type="NCBI Taxonomy" id="764104"/>
    <lineage>
        <taxon>Eukaryota</taxon>
        <taxon>Viridiplantae</taxon>
        <taxon>Chlorophyta</taxon>
        <taxon>core chlorophytes</taxon>
        <taxon>Chlorophyceae</taxon>
        <taxon>OCC clade</taxon>
        <taxon>Chaetophorales</taxon>
        <taxon>Aphanochaetaceae</taxon>
        <taxon>Aphanochaete</taxon>
    </lineage>
</organism>
<dbReference type="InterPro" id="IPR004860">
    <property type="entry name" value="LAGLIDADG_dom"/>
</dbReference>
<dbReference type="AlphaFoldDB" id="A0A6H1XE00"/>